<feature type="transmembrane region" description="Helical" evidence="6">
    <location>
        <begin position="92"/>
        <end position="114"/>
    </location>
</feature>
<evidence type="ECO:0000256" key="4">
    <source>
        <dbReference type="ARBA" id="ARBA00023136"/>
    </source>
</evidence>
<dbReference type="AlphaFoldDB" id="A0A6V7WS50"/>
<comment type="caution">
    <text evidence="8">The sequence shown here is derived from an EMBL/GenBank/DDBJ whole genome shotgun (WGS) entry which is preliminary data.</text>
</comment>
<dbReference type="EMBL" id="CAJEWN010000774">
    <property type="protein sequence ID" value="CAD2189861.1"/>
    <property type="molecule type" value="Genomic_DNA"/>
</dbReference>
<dbReference type="CDD" id="cd14978">
    <property type="entry name" value="7tmA_FMRFamide_R-like"/>
    <property type="match status" value="1"/>
</dbReference>
<dbReference type="GO" id="GO:0008528">
    <property type="term" value="F:G protein-coupled peptide receptor activity"/>
    <property type="evidence" value="ECO:0007669"/>
    <property type="project" value="InterPro"/>
</dbReference>
<evidence type="ECO:0000256" key="3">
    <source>
        <dbReference type="ARBA" id="ARBA00022989"/>
    </source>
</evidence>
<dbReference type="InterPro" id="IPR000276">
    <property type="entry name" value="GPCR_Rhodpsn"/>
</dbReference>
<evidence type="ECO:0000259" key="7">
    <source>
        <dbReference type="PROSITE" id="PS50262"/>
    </source>
</evidence>
<organism evidence="8 9">
    <name type="scientific">Meloidogyne enterolobii</name>
    <name type="common">Root-knot nematode worm</name>
    <name type="synonym">Meloidogyne mayaguensis</name>
    <dbReference type="NCBI Taxonomy" id="390850"/>
    <lineage>
        <taxon>Eukaryota</taxon>
        <taxon>Metazoa</taxon>
        <taxon>Ecdysozoa</taxon>
        <taxon>Nematoda</taxon>
        <taxon>Chromadorea</taxon>
        <taxon>Rhabditida</taxon>
        <taxon>Tylenchina</taxon>
        <taxon>Tylenchomorpha</taxon>
        <taxon>Tylenchoidea</taxon>
        <taxon>Meloidogynidae</taxon>
        <taxon>Meloidogyninae</taxon>
        <taxon>Meloidogyne</taxon>
    </lineage>
</organism>
<comment type="subcellular location">
    <subcellularLocation>
        <location evidence="1">Membrane</location>
    </subcellularLocation>
</comment>
<name>A0A6V7WS50_MELEN</name>
<dbReference type="Gene3D" id="1.20.1070.10">
    <property type="entry name" value="Rhodopsin 7-helix transmembrane proteins"/>
    <property type="match status" value="1"/>
</dbReference>
<dbReference type="GO" id="GO:0016020">
    <property type="term" value="C:membrane"/>
    <property type="evidence" value="ECO:0007669"/>
    <property type="project" value="UniProtKB-SubCell"/>
</dbReference>
<dbReference type="OrthoDB" id="5962323at2759"/>
<feature type="transmembrane region" description="Helical" evidence="6">
    <location>
        <begin position="290"/>
        <end position="312"/>
    </location>
</feature>
<keyword evidence="2 6" id="KW-0812">Transmembrane</keyword>
<dbReference type="PROSITE" id="PS50262">
    <property type="entry name" value="G_PROTEIN_RECEP_F1_2"/>
    <property type="match status" value="1"/>
</dbReference>
<dbReference type="InterPro" id="IPR053071">
    <property type="entry name" value="GPCR1-related_rcpt"/>
</dbReference>
<feature type="transmembrane region" description="Helical" evidence="6">
    <location>
        <begin position="57"/>
        <end position="80"/>
    </location>
</feature>
<evidence type="ECO:0000313" key="8">
    <source>
        <dbReference type="EMBL" id="CAD2189861.1"/>
    </source>
</evidence>
<feature type="region of interest" description="Disordered" evidence="5">
    <location>
        <begin position="400"/>
        <end position="429"/>
    </location>
</feature>
<dbReference type="PANTHER" id="PTHR47023">
    <property type="entry name" value="SEX PEPTIDE RECEPTOR"/>
    <property type="match status" value="1"/>
</dbReference>
<evidence type="ECO:0000256" key="6">
    <source>
        <dbReference type="SAM" id="Phobius"/>
    </source>
</evidence>
<dbReference type="SUPFAM" id="SSF81321">
    <property type="entry name" value="Family A G protein-coupled receptor-like"/>
    <property type="match status" value="1"/>
</dbReference>
<protein>
    <recommendedName>
        <fullName evidence="7">G-protein coupled receptors family 1 profile domain-containing protein</fullName>
    </recommendedName>
</protein>
<gene>
    <name evidence="8" type="ORF">MENT_LOCUS42607</name>
</gene>
<dbReference type="Proteomes" id="UP000580250">
    <property type="component" value="Unassembled WGS sequence"/>
</dbReference>
<proteinExistence type="predicted"/>
<reference evidence="8 9" key="1">
    <citation type="submission" date="2020-08" db="EMBL/GenBank/DDBJ databases">
        <authorList>
            <person name="Koutsovoulos G."/>
            <person name="Danchin GJ E."/>
        </authorList>
    </citation>
    <scope>NUCLEOTIDE SEQUENCE [LARGE SCALE GENOMIC DNA]</scope>
</reference>
<feature type="transmembrane region" description="Helical" evidence="6">
    <location>
        <begin position="332"/>
        <end position="356"/>
    </location>
</feature>
<sequence>MNNLTKRTASQECLISNKSALECLNIGGFFYDACTGHCERDSSFLRLSQHLQLEHLVYGYLFPILVIFVVVANLLVALVLSQKHMISPTNLVLKYMAIADLCVGLFPLPWNFYYHTLRCILNMNKKNFNCVAMWLTVLLAGQRYLSIRHPMNSRHLCSLRNVRIATFLITIVSIFCGLPKFVDYYYNVYEGWAFVDSGHLIYLKSCLSGYTFFVKFVGSNAFFNAYFWTRVVGFILVPSFLLICLNALLIKSIRKAQQRKKRLLMLSILGDKRNRDSTIHRQTSDNNTSVMLVIIVSIFLIVNLPQALFMAMLCVYNTLGLSNRLLEGVFPITFLLVNNMLVMATYPINFGIYCFMSSSFRDTFRMLFCRNRNNNKQFVDAIPHPSQIPTESRRLISMGGLPSESKGISSSLVRRSTDPIGGHNNRNLR</sequence>
<feature type="transmembrane region" description="Helical" evidence="6">
    <location>
        <begin position="126"/>
        <end position="145"/>
    </location>
</feature>
<feature type="transmembrane region" description="Helical" evidence="6">
    <location>
        <begin position="227"/>
        <end position="250"/>
    </location>
</feature>
<feature type="domain" description="G-protein coupled receptors family 1 profile" evidence="7">
    <location>
        <begin position="72"/>
        <end position="353"/>
    </location>
</feature>
<evidence type="ECO:0000256" key="1">
    <source>
        <dbReference type="ARBA" id="ARBA00004370"/>
    </source>
</evidence>
<keyword evidence="4 6" id="KW-0472">Membrane</keyword>
<dbReference type="Pfam" id="PF10324">
    <property type="entry name" value="7TM_GPCR_Srw"/>
    <property type="match status" value="1"/>
</dbReference>
<dbReference type="PANTHER" id="PTHR47023:SF5">
    <property type="entry name" value="SEX PEPTIDE RECEPTOR-RELATED PROTEIN 2"/>
    <property type="match status" value="1"/>
</dbReference>
<dbReference type="PRINTS" id="PR00237">
    <property type="entry name" value="GPCRRHODOPSN"/>
</dbReference>
<evidence type="ECO:0000256" key="5">
    <source>
        <dbReference type="SAM" id="MobiDB-lite"/>
    </source>
</evidence>
<dbReference type="InterPro" id="IPR019427">
    <property type="entry name" value="7TM_GPCR_serpentine_rcpt_Srw"/>
</dbReference>
<feature type="transmembrane region" description="Helical" evidence="6">
    <location>
        <begin position="165"/>
        <end position="182"/>
    </location>
</feature>
<evidence type="ECO:0000313" key="9">
    <source>
        <dbReference type="Proteomes" id="UP000580250"/>
    </source>
</evidence>
<accession>A0A6V7WS50</accession>
<keyword evidence="3 6" id="KW-1133">Transmembrane helix</keyword>
<dbReference type="InterPro" id="IPR017452">
    <property type="entry name" value="GPCR_Rhodpsn_7TM"/>
</dbReference>
<evidence type="ECO:0000256" key="2">
    <source>
        <dbReference type="ARBA" id="ARBA00022692"/>
    </source>
</evidence>